<dbReference type="RefSeq" id="WP_093360403.1">
    <property type="nucleotide sequence ID" value="NZ_FOLG01000004.1"/>
</dbReference>
<dbReference type="PROSITE" id="PS50305">
    <property type="entry name" value="SIRTUIN"/>
    <property type="match status" value="1"/>
</dbReference>
<dbReference type="InterPro" id="IPR029035">
    <property type="entry name" value="DHS-like_NAD/FAD-binding_dom"/>
</dbReference>
<feature type="binding site" evidence="3 4">
    <location>
        <position position="133"/>
    </location>
    <ligand>
        <name>Zn(2+)</name>
        <dbReference type="ChEBI" id="CHEBI:29105"/>
    </ligand>
</feature>
<dbReference type="GO" id="GO:0036054">
    <property type="term" value="F:protein-malonyllysine demalonylase activity"/>
    <property type="evidence" value="ECO:0007669"/>
    <property type="project" value="InterPro"/>
</dbReference>
<feature type="binding site" evidence="3">
    <location>
        <begin position="9"/>
        <end position="28"/>
    </location>
    <ligand>
        <name>NAD(+)</name>
        <dbReference type="ChEBI" id="CHEBI:57540"/>
    </ligand>
</feature>
<dbReference type="InterPro" id="IPR026590">
    <property type="entry name" value="Ssirtuin_cat_dom"/>
</dbReference>
<evidence type="ECO:0000313" key="6">
    <source>
        <dbReference type="EMBL" id="SFC35146.1"/>
    </source>
</evidence>
<evidence type="ECO:0000256" key="3">
    <source>
        <dbReference type="HAMAP-Rule" id="MF_01121"/>
    </source>
</evidence>
<protein>
    <recommendedName>
        <fullName evidence="3">NAD-dependent protein deacylase</fullName>
        <ecNumber evidence="3">2.3.1.286</ecNumber>
    </recommendedName>
    <alternativeName>
        <fullName evidence="3">Regulatory protein SIR2 homolog</fullName>
    </alternativeName>
</protein>
<dbReference type="AlphaFoldDB" id="A0A1I1IFU8"/>
<comment type="cofactor">
    <cofactor evidence="3">
        <name>Zn(2+)</name>
        <dbReference type="ChEBI" id="CHEBI:29105"/>
    </cofactor>
    <text evidence="3">Binds 1 zinc ion per subunit.</text>
</comment>
<keyword evidence="3" id="KW-0963">Cytoplasm</keyword>
<keyword evidence="3 4" id="KW-0479">Metal-binding</keyword>
<comment type="catalytic activity">
    <reaction evidence="3">
        <text>N(6)-acetyl-L-lysyl-[protein] + NAD(+) + H2O = 2''-O-acetyl-ADP-D-ribose + nicotinamide + L-lysyl-[protein]</text>
        <dbReference type="Rhea" id="RHEA:43636"/>
        <dbReference type="Rhea" id="RHEA-COMP:9752"/>
        <dbReference type="Rhea" id="RHEA-COMP:10731"/>
        <dbReference type="ChEBI" id="CHEBI:15377"/>
        <dbReference type="ChEBI" id="CHEBI:17154"/>
        <dbReference type="ChEBI" id="CHEBI:29969"/>
        <dbReference type="ChEBI" id="CHEBI:57540"/>
        <dbReference type="ChEBI" id="CHEBI:61930"/>
        <dbReference type="ChEBI" id="CHEBI:83767"/>
        <dbReference type="EC" id="2.3.1.286"/>
    </reaction>
</comment>
<dbReference type="Pfam" id="PF02146">
    <property type="entry name" value="SIR2"/>
    <property type="match status" value="1"/>
</dbReference>
<feature type="binding site" evidence="3 4">
    <location>
        <position position="136"/>
    </location>
    <ligand>
        <name>Zn(2+)</name>
        <dbReference type="ChEBI" id="CHEBI:29105"/>
    </ligand>
</feature>
<dbReference type="SUPFAM" id="SSF52467">
    <property type="entry name" value="DHS-like NAD/FAD-binding domain"/>
    <property type="match status" value="1"/>
</dbReference>
<dbReference type="GO" id="GO:0036055">
    <property type="term" value="F:protein-succinyllysine desuccinylase activity"/>
    <property type="evidence" value="ECO:0007669"/>
    <property type="project" value="UniProtKB-UniRule"/>
</dbReference>
<comment type="similarity">
    <text evidence="3">Belongs to the sirtuin family. Class III subfamily.</text>
</comment>
<dbReference type="GO" id="GO:0017136">
    <property type="term" value="F:histone deacetylase activity, NAD-dependent"/>
    <property type="evidence" value="ECO:0007669"/>
    <property type="project" value="TreeGrafter"/>
</dbReference>
<dbReference type="GO" id="GO:0008270">
    <property type="term" value="F:zinc ion binding"/>
    <property type="evidence" value="ECO:0007669"/>
    <property type="project" value="UniProtKB-UniRule"/>
</dbReference>
<dbReference type="InterPro" id="IPR027546">
    <property type="entry name" value="Sirtuin_class_III"/>
</dbReference>
<gene>
    <name evidence="3" type="primary">cobB</name>
    <name evidence="6" type="ORF">SAMN04488094_10474</name>
</gene>
<keyword evidence="7" id="KW-1185">Reference proteome</keyword>
<evidence type="ECO:0000259" key="5">
    <source>
        <dbReference type="PROSITE" id="PS50305"/>
    </source>
</evidence>
<feature type="binding site" evidence="3">
    <location>
        <position position="56"/>
    </location>
    <ligand>
        <name>substrate</name>
    </ligand>
</feature>
<feature type="domain" description="Deacetylase sirtuin-type" evidence="5">
    <location>
        <begin position="1"/>
        <end position="230"/>
    </location>
</feature>
<feature type="active site" description="Proton acceptor" evidence="3 4">
    <location>
        <position position="106"/>
    </location>
</feature>
<evidence type="ECO:0000256" key="4">
    <source>
        <dbReference type="PROSITE-ProRule" id="PRU00236"/>
    </source>
</evidence>
<organism evidence="6 7">
    <name type="scientific">Tropicimonas isoalkanivorans</name>
    <dbReference type="NCBI Taxonomy" id="441112"/>
    <lineage>
        <taxon>Bacteria</taxon>
        <taxon>Pseudomonadati</taxon>
        <taxon>Pseudomonadota</taxon>
        <taxon>Alphaproteobacteria</taxon>
        <taxon>Rhodobacterales</taxon>
        <taxon>Roseobacteraceae</taxon>
        <taxon>Tropicimonas</taxon>
    </lineage>
</organism>
<dbReference type="GO" id="GO:0070403">
    <property type="term" value="F:NAD+ binding"/>
    <property type="evidence" value="ECO:0007669"/>
    <property type="project" value="UniProtKB-UniRule"/>
</dbReference>
<comment type="function">
    <text evidence="3">NAD-dependent lysine deacetylase and desuccinylase that specifically removes acetyl and succinyl groups on target proteins. Modulates the activities of several proteins which are inactive in their acylated form.</text>
</comment>
<feature type="binding site" evidence="3">
    <location>
        <position position="216"/>
    </location>
    <ligand>
        <name>NAD(+)</name>
        <dbReference type="ChEBI" id="CHEBI:57540"/>
    </ligand>
</feature>
<dbReference type="GO" id="GO:0005737">
    <property type="term" value="C:cytoplasm"/>
    <property type="evidence" value="ECO:0007669"/>
    <property type="project" value="UniProtKB-SubCell"/>
</dbReference>
<evidence type="ECO:0000313" key="7">
    <source>
        <dbReference type="Proteomes" id="UP000198728"/>
    </source>
</evidence>
<evidence type="ECO:0000256" key="2">
    <source>
        <dbReference type="ARBA" id="ARBA00023027"/>
    </source>
</evidence>
<dbReference type="PANTHER" id="PTHR11085">
    <property type="entry name" value="NAD-DEPENDENT PROTEIN DEACYLASE SIRTUIN-5, MITOCHONDRIAL-RELATED"/>
    <property type="match status" value="1"/>
</dbReference>
<keyword evidence="2 3" id="KW-0520">NAD</keyword>
<dbReference type="Gene3D" id="3.40.50.1220">
    <property type="entry name" value="TPP-binding domain"/>
    <property type="match status" value="1"/>
</dbReference>
<keyword evidence="1" id="KW-0808">Transferase</keyword>
<dbReference type="InterPro" id="IPR003000">
    <property type="entry name" value="Sirtuin"/>
</dbReference>
<dbReference type="Gene3D" id="3.30.1600.10">
    <property type="entry name" value="SIR2/SIRT2 'Small Domain"/>
    <property type="match status" value="1"/>
</dbReference>
<proteinExistence type="inferred from homology"/>
<evidence type="ECO:0000256" key="1">
    <source>
        <dbReference type="ARBA" id="ARBA00022679"/>
    </source>
</evidence>
<name>A0A1I1IFU8_9RHOB</name>
<accession>A0A1I1IFU8</accession>
<sequence>MRKIVILTGAGISAESGLGTFRDAGGIWSQYDLAEVATPEGFARNPVLVHDFYNARRANARAASPNAAHLALARLQREWPGTVVVITQNIDDLHERAGQSRVIHMHGELAGALCAECGAHWEAPLVMHAEDPCPECGTAATRPDVVWFGEMPYDMDLIEQHLSSADLFASVGTSGQVFPAAGFVMQANAAGAETVELNLEPSELSGMFDARHEGPATQVVPEWVARLLSKG</sequence>
<feature type="binding site" evidence="3 4">
    <location>
        <position position="114"/>
    </location>
    <ligand>
        <name>Zn(2+)</name>
        <dbReference type="ChEBI" id="CHEBI:29105"/>
    </ligand>
</feature>
<dbReference type="HAMAP" id="MF_01121">
    <property type="entry name" value="Sirtuin_ClassIII"/>
    <property type="match status" value="1"/>
</dbReference>
<reference evidence="6 7" key="1">
    <citation type="submission" date="2016-10" db="EMBL/GenBank/DDBJ databases">
        <authorList>
            <person name="de Groot N.N."/>
        </authorList>
    </citation>
    <scope>NUCLEOTIDE SEQUENCE [LARGE SCALE GENOMIC DNA]</scope>
    <source>
        <strain evidence="6 7">DSM 19548</strain>
    </source>
</reference>
<comment type="subcellular location">
    <subcellularLocation>
        <location evidence="3">Cytoplasm</location>
    </subcellularLocation>
</comment>
<dbReference type="PANTHER" id="PTHR11085:SF4">
    <property type="entry name" value="NAD-DEPENDENT PROTEIN DEACYLASE"/>
    <property type="match status" value="1"/>
</dbReference>
<feature type="binding site" evidence="3">
    <location>
        <begin position="88"/>
        <end position="91"/>
    </location>
    <ligand>
        <name>NAD(+)</name>
        <dbReference type="ChEBI" id="CHEBI:57540"/>
    </ligand>
</feature>
<dbReference type="EMBL" id="FOLG01000004">
    <property type="protein sequence ID" value="SFC35146.1"/>
    <property type="molecule type" value="Genomic_DNA"/>
</dbReference>
<feature type="binding site" evidence="3">
    <location>
        <begin position="172"/>
        <end position="174"/>
    </location>
    <ligand>
        <name>NAD(+)</name>
        <dbReference type="ChEBI" id="CHEBI:57540"/>
    </ligand>
</feature>
<comment type="domain">
    <text evidence="3">2 residues (Tyr-53 and Arg-56) present in a large hydrophobic pocket are probably involved in substrate specificity. They are important for desuccinylation activity, but dispensable for deacetylation activity.</text>
</comment>
<feature type="binding site" evidence="3">
    <location>
        <begin position="198"/>
        <end position="200"/>
    </location>
    <ligand>
        <name>NAD(+)</name>
        <dbReference type="ChEBI" id="CHEBI:57540"/>
    </ligand>
</feature>
<dbReference type="STRING" id="441112.SAMN04488094_10474"/>
<feature type="binding site" evidence="3">
    <location>
        <position position="53"/>
    </location>
    <ligand>
        <name>substrate</name>
    </ligand>
</feature>
<dbReference type="Proteomes" id="UP000198728">
    <property type="component" value="Unassembled WGS sequence"/>
</dbReference>
<dbReference type="EC" id="2.3.1.286" evidence="3"/>
<dbReference type="OrthoDB" id="9800582at2"/>
<comment type="catalytic activity">
    <reaction evidence="3">
        <text>N(6)-succinyl-L-lysyl-[protein] + NAD(+) + H2O = 2''-O-succinyl-ADP-D-ribose + nicotinamide + L-lysyl-[protein]</text>
        <dbReference type="Rhea" id="RHEA:47668"/>
        <dbReference type="Rhea" id="RHEA-COMP:9752"/>
        <dbReference type="Rhea" id="RHEA-COMP:11877"/>
        <dbReference type="ChEBI" id="CHEBI:15377"/>
        <dbReference type="ChEBI" id="CHEBI:17154"/>
        <dbReference type="ChEBI" id="CHEBI:29969"/>
        <dbReference type="ChEBI" id="CHEBI:57540"/>
        <dbReference type="ChEBI" id="CHEBI:87830"/>
        <dbReference type="ChEBI" id="CHEBI:87832"/>
    </reaction>
</comment>
<dbReference type="InterPro" id="IPR050134">
    <property type="entry name" value="NAD-dep_sirtuin_deacylases"/>
</dbReference>
<feature type="binding site" evidence="3 4">
    <location>
        <position position="117"/>
    </location>
    <ligand>
        <name>Zn(2+)</name>
        <dbReference type="ChEBI" id="CHEBI:29105"/>
    </ligand>
</feature>
<dbReference type="InterPro" id="IPR026591">
    <property type="entry name" value="Sirtuin_cat_small_dom_sf"/>
</dbReference>
<keyword evidence="3 4" id="KW-0862">Zinc</keyword>